<dbReference type="PANTHER" id="PTHR10048:SF7">
    <property type="entry name" value="PHOSPHATIDYLINOSITOL 3-KINASE CATALYTIC SUBUNIT TYPE 3"/>
    <property type="match status" value="1"/>
</dbReference>
<evidence type="ECO:0000256" key="3">
    <source>
        <dbReference type="ARBA" id="ARBA00022679"/>
    </source>
</evidence>
<dbReference type="InterPro" id="IPR001263">
    <property type="entry name" value="PI3K_accessory_dom"/>
</dbReference>
<dbReference type="InterPro" id="IPR008290">
    <property type="entry name" value="PI3K_Vps34"/>
</dbReference>
<reference evidence="14" key="1">
    <citation type="journal article" date="2023" name="G3 (Bethesda)">
        <title>Whole genome assemblies of Zophobas morio and Tenebrio molitor.</title>
        <authorList>
            <person name="Kaur S."/>
            <person name="Stinson S.A."/>
            <person name="diCenzo G.C."/>
        </authorList>
    </citation>
    <scope>NUCLEOTIDE SEQUENCE</scope>
    <source>
        <strain evidence="14">QUZm001</strain>
    </source>
</reference>
<evidence type="ECO:0000259" key="11">
    <source>
        <dbReference type="PROSITE" id="PS50290"/>
    </source>
</evidence>
<dbReference type="SMART" id="SM00146">
    <property type="entry name" value="PI3Kc"/>
    <property type="match status" value="1"/>
</dbReference>
<comment type="caution">
    <text evidence="14">The sequence shown here is derived from an EMBL/GenBank/DDBJ whole genome shotgun (WGS) entry which is preliminary data.</text>
</comment>
<dbReference type="Pfam" id="PF00613">
    <property type="entry name" value="PI3Ka"/>
    <property type="match status" value="1"/>
</dbReference>
<dbReference type="Gene3D" id="1.10.1070.11">
    <property type="entry name" value="Phosphatidylinositol 3-/4-kinase, catalytic domain"/>
    <property type="match status" value="1"/>
</dbReference>
<evidence type="ECO:0000256" key="2">
    <source>
        <dbReference type="ARBA" id="ARBA00019787"/>
    </source>
</evidence>
<dbReference type="InterPro" id="IPR002420">
    <property type="entry name" value="PI3K-type_C2_dom"/>
</dbReference>
<dbReference type="Pfam" id="PF00454">
    <property type="entry name" value="PI3_PI4_kinase"/>
    <property type="match status" value="1"/>
</dbReference>
<protein>
    <recommendedName>
        <fullName evidence="2 8">Phosphatidylinositol 3-kinase catalytic subunit type 3</fullName>
        <ecNumber evidence="1 8">2.7.1.137</ecNumber>
    </recommendedName>
</protein>
<dbReference type="GO" id="GO:0048015">
    <property type="term" value="P:phosphatidylinositol-mediated signaling"/>
    <property type="evidence" value="ECO:0007669"/>
    <property type="project" value="TreeGrafter"/>
</dbReference>
<feature type="compositionally biased region" description="Polar residues" evidence="10">
    <location>
        <begin position="443"/>
        <end position="454"/>
    </location>
</feature>
<feature type="domain" description="PIK helical" evidence="12">
    <location>
        <begin position="282"/>
        <end position="563"/>
    </location>
</feature>
<feature type="domain" description="PI3K/PI4K catalytic" evidence="11">
    <location>
        <begin position="651"/>
        <end position="917"/>
    </location>
</feature>
<dbReference type="GO" id="GO:0006897">
    <property type="term" value="P:endocytosis"/>
    <property type="evidence" value="ECO:0007669"/>
    <property type="project" value="TreeGrafter"/>
</dbReference>
<dbReference type="GO" id="GO:0016303">
    <property type="term" value="F:1-phosphatidylinositol-3-kinase activity"/>
    <property type="evidence" value="ECO:0007669"/>
    <property type="project" value="UniProtKB-UniRule"/>
</dbReference>
<evidence type="ECO:0000256" key="4">
    <source>
        <dbReference type="ARBA" id="ARBA00022741"/>
    </source>
</evidence>
<dbReference type="SUPFAM" id="SSF48371">
    <property type="entry name" value="ARM repeat"/>
    <property type="match status" value="1"/>
</dbReference>
<dbReference type="PANTHER" id="PTHR10048">
    <property type="entry name" value="PHOSPHATIDYLINOSITOL KINASE"/>
    <property type="match status" value="1"/>
</dbReference>
<dbReference type="SMART" id="SM00145">
    <property type="entry name" value="PI3Ka"/>
    <property type="match status" value="1"/>
</dbReference>
<dbReference type="Pfam" id="PF00792">
    <property type="entry name" value="PI3K_C2"/>
    <property type="match status" value="1"/>
</dbReference>
<dbReference type="PROSITE" id="PS50290">
    <property type="entry name" value="PI3_4_KINASE_3"/>
    <property type="match status" value="1"/>
</dbReference>
<dbReference type="FunFam" id="2.60.40.150:FF:000274">
    <property type="entry name" value="Phosphatidylinositol 3-kinase catalytic subunit type 3"/>
    <property type="match status" value="1"/>
</dbReference>
<dbReference type="InterPro" id="IPR042236">
    <property type="entry name" value="PI3K_accessory_sf"/>
</dbReference>
<dbReference type="SUPFAM" id="SSF56112">
    <property type="entry name" value="Protein kinase-like (PK-like)"/>
    <property type="match status" value="1"/>
</dbReference>
<dbReference type="Gene3D" id="1.25.40.70">
    <property type="entry name" value="Phosphatidylinositol 3-kinase, accessory domain (PIK)"/>
    <property type="match status" value="1"/>
</dbReference>
<dbReference type="CDD" id="cd08397">
    <property type="entry name" value="C2_PI3K_class_III"/>
    <property type="match status" value="1"/>
</dbReference>
<keyword evidence="5 8" id="KW-0418">Kinase</keyword>
<dbReference type="GO" id="GO:0005768">
    <property type="term" value="C:endosome"/>
    <property type="evidence" value="ECO:0007669"/>
    <property type="project" value="TreeGrafter"/>
</dbReference>
<accession>A0AA38IYP7</accession>
<dbReference type="Proteomes" id="UP001168821">
    <property type="component" value="Unassembled WGS sequence"/>
</dbReference>
<dbReference type="SMART" id="SM00142">
    <property type="entry name" value="PI3K_C2"/>
    <property type="match status" value="1"/>
</dbReference>
<dbReference type="PROSITE" id="PS00916">
    <property type="entry name" value="PI3_4_KINASE_2"/>
    <property type="match status" value="1"/>
</dbReference>
<comment type="similarity">
    <text evidence="8 9">Belongs to the PI3/PI4-kinase family.</text>
</comment>
<evidence type="ECO:0000256" key="9">
    <source>
        <dbReference type="PROSITE-ProRule" id="PRU00880"/>
    </source>
</evidence>
<evidence type="ECO:0000256" key="8">
    <source>
        <dbReference type="PIRNR" id="PIRNR000587"/>
    </source>
</evidence>
<evidence type="ECO:0000313" key="14">
    <source>
        <dbReference type="EMBL" id="KAJ3665775.1"/>
    </source>
</evidence>
<comment type="catalytic activity">
    <reaction evidence="7">
        <text>a 1,2-diacyl-sn-glycero-3-phospho-(1D-myo-inositol) + ATP = a 1,2-diacyl-sn-glycero-3-phospho-(1D-myo-inositol-3-phosphate) + ADP + H(+)</text>
        <dbReference type="Rhea" id="RHEA:12709"/>
        <dbReference type="ChEBI" id="CHEBI:15378"/>
        <dbReference type="ChEBI" id="CHEBI:30616"/>
        <dbReference type="ChEBI" id="CHEBI:57880"/>
        <dbReference type="ChEBI" id="CHEBI:58088"/>
        <dbReference type="ChEBI" id="CHEBI:456216"/>
        <dbReference type="EC" id="2.7.1.137"/>
    </reaction>
    <physiologicalReaction direction="left-to-right" evidence="7">
        <dbReference type="Rhea" id="RHEA:12710"/>
    </physiologicalReaction>
</comment>
<dbReference type="EMBL" id="JALNTZ010000001">
    <property type="protein sequence ID" value="KAJ3665775.1"/>
    <property type="molecule type" value="Genomic_DNA"/>
</dbReference>
<evidence type="ECO:0000256" key="7">
    <source>
        <dbReference type="ARBA" id="ARBA00023985"/>
    </source>
</evidence>
<dbReference type="FunFam" id="3.30.1010.10:FF:000002">
    <property type="entry name" value="Phosphatidylinositol 3-kinase catalytic subunit type 3"/>
    <property type="match status" value="1"/>
</dbReference>
<dbReference type="CDD" id="cd00870">
    <property type="entry name" value="PI3Ka_III"/>
    <property type="match status" value="1"/>
</dbReference>
<organism evidence="14 15">
    <name type="scientific">Zophobas morio</name>
    <dbReference type="NCBI Taxonomy" id="2755281"/>
    <lineage>
        <taxon>Eukaryota</taxon>
        <taxon>Metazoa</taxon>
        <taxon>Ecdysozoa</taxon>
        <taxon>Arthropoda</taxon>
        <taxon>Hexapoda</taxon>
        <taxon>Insecta</taxon>
        <taxon>Pterygota</taxon>
        <taxon>Neoptera</taxon>
        <taxon>Endopterygota</taxon>
        <taxon>Coleoptera</taxon>
        <taxon>Polyphaga</taxon>
        <taxon>Cucujiformia</taxon>
        <taxon>Tenebrionidae</taxon>
        <taxon>Zophobas</taxon>
    </lineage>
</organism>
<keyword evidence="6 8" id="KW-0067">ATP-binding</keyword>
<evidence type="ECO:0000256" key="1">
    <source>
        <dbReference type="ARBA" id="ARBA00012073"/>
    </source>
</evidence>
<evidence type="ECO:0000259" key="13">
    <source>
        <dbReference type="PROSITE" id="PS51547"/>
    </source>
</evidence>
<dbReference type="GO" id="GO:0000045">
    <property type="term" value="P:autophagosome assembly"/>
    <property type="evidence" value="ECO:0007669"/>
    <property type="project" value="TreeGrafter"/>
</dbReference>
<dbReference type="InterPro" id="IPR011009">
    <property type="entry name" value="Kinase-like_dom_sf"/>
</dbReference>
<dbReference type="GO" id="GO:0005777">
    <property type="term" value="C:peroxisome"/>
    <property type="evidence" value="ECO:0007669"/>
    <property type="project" value="TreeGrafter"/>
</dbReference>
<dbReference type="GO" id="GO:0005524">
    <property type="term" value="F:ATP binding"/>
    <property type="evidence" value="ECO:0007669"/>
    <property type="project" value="UniProtKB-UniRule"/>
</dbReference>
<sequence>MEELNDKFYYVYSSAISNRIQIKIGTLEGKRQKPEYDKLLSDPILKYSGLCEDGCSDLMVVCQIFDQNQPLALPVSTSYKAFTSRWSWNEWLTLPVQFNDLPRTAQLGLTIYDCIGPQKLWPIGGTTISLFSKHGLFRQGMVDLRVFPNREADGNYPTTTPGKAKDIGKEQMQRLTKLTKKHRNGHMPKVDWLDRLTFRELGLINNEEKSCSEYMYLMIEFPIVIVDTIPHYVVYFEQNGEDIHSFRAQTDIVTVPDQEMLKENLVERKHHKLARSLRSGHCDKDAKPNAAIRDILNTIVSYPSTKPLTNEEQDHVWKFRFYLSTQKKALTKFLKCVNWTQQNEVRQATSMMRIWVPMDVEDALELLSPNFTHPAVRKYAISRLQQAPDDDILLYLLQLVQALKYENFKDIQEAYARISPGRETILMHEEKEAQLEKKDSKESNSTITNESVMHRSSSYNQADQIASSNVNSVIEVDPDHRAASLPENIMPNVNIYTDSANTDTLQDHMNEEEDIQDLATFLIQRACKNAKLANYFYWYLLIECEDPEPTMKQNIVIRELYLTVMKTFSQTLAKGNSEMQKKRLTLSLQQKFIDNLVKLVKTVIREGGNRKKKAEKLQQLLSDPTAFKFNFSNFEPIPFPLDPEITIKGIIAQKASLFKSALMPSKLYFVTADNTEYVAIFKHGDDLRQDQLILQMITLMDKLLRKENLDLKLTPYKVLATSTKHGFVQFIDSVSVAEAVAAEGSIHNYFRKYHPQENGPYGIAPDIMDSYVRSCAGYCVITYLLGVGDRHLDNLLLTTCGKLFHIDFGYILGRDPKPLPPPMKLSKEMVEAMGGVNSEHYQEFRKQCYTAFLHLRRHANLMLNLFSLMIDASVPDIALEPDKAVKKVQEKFRLDLGEEEAVHYIQNLIDSSVTAVMPAIVEQFHKITQYIRK</sequence>
<gene>
    <name evidence="14" type="ORF">Zmor_001250</name>
</gene>
<dbReference type="InterPro" id="IPR035892">
    <property type="entry name" value="C2_domain_sf"/>
</dbReference>
<feature type="compositionally biased region" description="Basic and acidic residues" evidence="10">
    <location>
        <begin position="433"/>
        <end position="442"/>
    </location>
</feature>
<dbReference type="PROSITE" id="PS51545">
    <property type="entry name" value="PIK_HELICAL"/>
    <property type="match status" value="1"/>
</dbReference>
<dbReference type="AlphaFoldDB" id="A0AA38IYP7"/>
<dbReference type="Gene3D" id="2.60.40.150">
    <property type="entry name" value="C2 domain"/>
    <property type="match status" value="1"/>
</dbReference>
<dbReference type="PROSITE" id="PS00915">
    <property type="entry name" value="PI3_4_KINASE_1"/>
    <property type="match status" value="1"/>
</dbReference>
<dbReference type="InterPro" id="IPR018936">
    <property type="entry name" value="PI3/4_kinase_CS"/>
</dbReference>
<dbReference type="PROSITE" id="PS51547">
    <property type="entry name" value="C2_PI3K"/>
    <property type="match status" value="1"/>
</dbReference>
<dbReference type="GO" id="GO:0034272">
    <property type="term" value="C:phosphatidylinositol 3-kinase complex, class III, type II"/>
    <property type="evidence" value="ECO:0007669"/>
    <property type="project" value="TreeGrafter"/>
</dbReference>
<dbReference type="EC" id="2.7.1.137" evidence="1 8"/>
<keyword evidence="4 8" id="KW-0547">Nucleotide-binding</keyword>
<keyword evidence="3 8" id="KW-0808">Transferase</keyword>
<dbReference type="InterPro" id="IPR057756">
    <property type="entry name" value="PI3-kinase_type3/VPS34_cat"/>
</dbReference>
<evidence type="ECO:0000259" key="12">
    <source>
        <dbReference type="PROSITE" id="PS51545"/>
    </source>
</evidence>
<evidence type="ECO:0000256" key="6">
    <source>
        <dbReference type="ARBA" id="ARBA00022840"/>
    </source>
</evidence>
<dbReference type="FunFam" id="1.10.1070.11:FF:000002">
    <property type="entry name" value="Phosphatidylinositol 3-kinase catalytic subunit type 3"/>
    <property type="match status" value="1"/>
</dbReference>
<dbReference type="InterPro" id="IPR000403">
    <property type="entry name" value="PI3/4_kinase_cat_dom"/>
</dbReference>
<feature type="region of interest" description="Disordered" evidence="10">
    <location>
        <begin position="433"/>
        <end position="454"/>
    </location>
</feature>
<dbReference type="Gene3D" id="3.30.1010.10">
    <property type="entry name" value="Phosphatidylinositol 3-kinase Catalytic Subunit, Chain A, domain 4"/>
    <property type="match status" value="1"/>
</dbReference>
<dbReference type="PIRSF" id="PIRSF000587">
    <property type="entry name" value="PI3K_Vps34"/>
    <property type="match status" value="1"/>
</dbReference>
<evidence type="ECO:0000256" key="5">
    <source>
        <dbReference type="ARBA" id="ARBA00022777"/>
    </source>
</evidence>
<keyword evidence="15" id="KW-1185">Reference proteome</keyword>
<dbReference type="InterPro" id="IPR015433">
    <property type="entry name" value="PI3/4_kinase"/>
</dbReference>
<feature type="domain" description="C2 PI3K-type" evidence="13">
    <location>
        <begin position="36"/>
        <end position="188"/>
    </location>
</feature>
<dbReference type="CDD" id="cd00896">
    <property type="entry name" value="PI3Kc_III"/>
    <property type="match status" value="1"/>
</dbReference>
<name>A0AA38IYP7_9CUCU</name>
<dbReference type="SUPFAM" id="SSF49562">
    <property type="entry name" value="C2 domain (Calcium/lipid-binding domain, CaLB)"/>
    <property type="match status" value="1"/>
</dbReference>
<evidence type="ECO:0000313" key="15">
    <source>
        <dbReference type="Proteomes" id="UP001168821"/>
    </source>
</evidence>
<proteinExistence type="inferred from homology"/>
<dbReference type="InterPro" id="IPR036940">
    <property type="entry name" value="PI3/4_kinase_cat_sf"/>
</dbReference>
<dbReference type="GO" id="GO:0034271">
    <property type="term" value="C:phosphatidylinositol 3-kinase complex, class III, type I"/>
    <property type="evidence" value="ECO:0007669"/>
    <property type="project" value="TreeGrafter"/>
</dbReference>
<dbReference type="InterPro" id="IPR016024">
    <property type="entry name" value="ARM-type_fold"/>
</dbReference>
<evidence type="ECO:0000256" key="10">
    <source>
        <dbReference type="SAM" id="MobiDB-lite"/>
    </source>
</evidence>
<dbReference type="GO" id="GO:0000407">
    <property type="term" value="C:phagophore assembly site"/>
    <property type="evidence" value="ECO:0007669"/>
    <property type="project" value="TreeGrafter"/>
</dbReference>